<name>A0A6A4H3R9_9AGAR</name>
<feature type="non-terminal residue" evidence="2">
    <location>
        <position position="1"/>
    </location>
</feature>
<reference evidence="2" key="1">
    <citation type="journal article" date="2019" name="Environ. Microbiol.">
        <title>Fungal ecological strategies reflected in gene transcription - a case study of two litter decomposers.</title>
        <authorList>
            <person name="Barbi F."/>
            <person name="Kohler A."/>
            <person name="Barry K."/>
            <person name="Baskaran P."/>
            <person name="Daum C."/>
            <person name="Fauchery L."/>
            <person name="Ihrmark K."/>
            <person name="Kuo A."/>
            <person name="LaButti K."/>
            <person name="Lipzen A."/>
            <person name="Morin E."/>
            <person name="Grigoriev I.V."/>
            <person name="Henrissat B."/>
            <person name="Lindahl B."/>
            <person name="Martin F."/>
        </authorList>
    </citation>
    <scope>NUCLEOTIDE SEQUENCE</scope>
    <source>
        <strain evidence="2">JB14</strain>
    </source>
</reference>
<accession>A0A6A4H3R9</accession>
<gene>
    <name evidence="2" type="ORF">BT96DRAFT_979627</name>
</gene>
<keyword evidence="3" id="KW-1185">Reference proteome</keyword>
<dbReference type="AlphaFoldDB" id="A0A6A4H3R9"/>
<evidence type="ECO:0000313" key="2">
    <source>
        <dbReference type="EMBL" id="KAE9391945.1"/>
    </source>
</evidence>
<protein>
    <submittedName>
        <fullName evidence="2">Uncharacterized protein</fullName>
    </submittedName>
</protein>
<feature type="region of interest" description="Disordered" evidence="1">
    <location>
        <begin position="280"/>
        <end position="310"/>
    </location>
</feature>
<organism evidence="2 3">
    <name type="scientific">Gymnopus androsaceus JB14</name>
    <dbReference type="NCBI Taxonomy" id="1447944"/>
    <lineage>
        <taxon>Eukaryota</taxon>
        <taxon>Fungi</taxon>
        <taxon>Dikarya</taxon>
        <taxon>Basidiomycota</taxon>
        <taxon>Agaricomycotina</taxon>
        <taxon>Agaricomycetes</taxon>
        <taxon>Agaricomycetidae</taxon>
        <taxon>Agaricales</taxon>
        <taxon>Marasmiineae</taxon>
        <taxon>Omphalotaceae</taxon>
        <taxon>Gymnopus</taxon>
    </lineage>
</organism>
<dbReference type="Proteomes" id="UP000799118">
    <property type="component" value="Unassembled WGS sequence"/>
</dbReference>
<dbReference type="EMBL" id="ML769608">
    <property type="protein sequence ID" value="KAE9391945.1"/>
    <property type="molecule type" value="Genomic_DNA"/>
</dbReference>
<evidence type="ECO:0000313" key="3">
    <source>
        <dbReference type="Proteomes" id="UP000799118"/>
    </source>
</evidence>
<feature type="compositionally biased region" description="Acidic residues" evidence="1">
    <location>
        <begin position="281"/>
        <end position="293"/>
    </location>
</feature>
<dbReference type="OrthoDB" id="2340858at2759"/>
<evidence type="ECO:0000256" key="1">
    <source>
        <dbReference type="SAM" id="MobiDB-lite"/>
    </source>
</evidence>
<sequence>MKSYADLYPWAQNRFRKWKAAELKWQELLDHWKNHTNPLDDKGPYPRTLEIAPKSGNASLTYTLDDCGSTVLVLASYSAMVERLFGRYQREDTNHSGVLISGQPGTGKSVFLWYLLAVLLTLKDDSPCQRAPVLFYHGVHIILFYNDRAYTPISPSTFDFTIIPEVTASNGSIWALIDVDAKTEEPTGLAEARRVFAVQAASPDPKRYHIWLERRDALKELLAGWKVQHKYTQTMEAIDYWLNHRDDPIKPEFELHLIHRTTLEEALISGRDFIHNKQEDEMVEDEYPDDTQEQEQNATEETKEQEQSVSTINPEEAAKILLSHAITQYGWAARDVYEYLHEPAAVYRSPQASAETTSGRRSTSEVVKTSIKENDEWFPIIKSDYIAGEMDQKLLGLTDEKRQKYCTAFKEMAGRVYETTVHDKI</sequence>
<proteinExistence type="predicted"/>